<evidence type="ECO:0000313" key="6">
    <source>
        <dbReference type="EMBL" id="KKK54829.1"/>
    </source>
</evidence>
<feature type="non-terminal residue" evidence="6">
    <location>
        <position position="1"/>
    </location>
</feature>
<keyword evidence="2" id="KW-0378">Hydrolase</keyword>
<proteinExistence type="predicted"/>
<dbReference type="GO" id="GO:0005524">
    <property type="term" value="F:ATP binding"/>
    <property type="evidence" value="ECO:0007669"/>
    <property type="project" value="UniProtKB-KW"/>
</dbReference>
<evidence type="ECO:0000259" key="5">
    <source>
        <dbReference type="Pfam" id="PF13361"/>
    </source>
</evidence>
<comment type="caution">
    <text evidence="6">The sequence shown here is derived from an EMBL/GenBank/DDBJ whole genome shotgun (WGS) entry which is preliminary data.</text>
</comment>
<accession>A0A0F8YKY3</accession>
<dbReference type="InterPro" id="IPR027417">
    <property type="entry name" value="P-loop_NTPase"/>
</dbReference>
<dbReference type="EMBL" id="LAZR01065798">
    <property type="protein sequence ID" value="KKK54829.1"/>
    <property type="molecule type" value="Genomic_DNA"/>
</dbReference>
<evidence type="ECO:0000256" key="4">
    <source>
        <dbReference type="ARBA" id="ARBA00022840"/>
    </source>
</evidence>
<dbReference type="Pfam" id="PF13361">
    <property type="entry name" value="UvrD_C"/>
    <property type="match status" value="1"/>
</dbReference>
<dbReference type="InterPro" id="IPR014017">
    <property type="entry name" value="DNA_helicase_UvrD-like_C"/>
</dbReference>
<name>A0A0F8YKY3_9ZZZZ</name>
<feature type="domain" description="UvrD-like helicase C-terminal" evidence="5">
    <location>
        <begin position="24"/>
        <end position="84"/>
    </location>
</feature>
<dbReference type="GO" id="GO:0004386">
    <property type="term" value="F:helicase activity"/>
    <property type="evidence" value="ECO:0007669"/>
    <property type="project" value="UniProtKB-KW"/>
</dbReference>
<evidence type="ECO:0000256" key="2">
    <source>
        <dbReference type="ARBA" id="ARBA00022801"/>
    </source>
</evidence>
<dbReference type="SUPFAM" id="SSF52540">
    <property type="entry name" value="P-loop containing nucleoside triphosphate hydrolases"/>
    <property type="match status" value="1"/>
</dbReference>
<dbReference type="Gene3D" id="3.40.50.300">
    <property type="entry name" value="P-loop containing nucleotide triphosphate hydrolases"/>
    <property type="match status" value="1"/>
</dbReference>
<protein>
    <recommendedName>
        <fullName evidence="5">UvrD-like helicase C-terminal domain-containing protein</fullName>
    </recommendedName>
</protein>
<dbReference type="AlphaFoldDB" id="A0A0F8YKY3"/>
<organism evidence="6">
    <name type="scientific">marine sediment metagenome</name>
    <dbReference type="NCBI Taxonomy" id="412755"/>
    <lineage>
        <taxon>unclassified sequences</taxon>
        <taxon>metagenomes</taxon>
        <taxon>ecological metagenomes</taxon>
    </lineage>
</organism>
<evidence type="ECO:0000256" key="3">
    <source>
        <dbReference type="ARBA" id="ARBA00022806"/>
    </source>
</evidence>
<reference evidence="6" key="1">
    <citation type="journal article" date="2015" name="Nature">
        <title>Complex archaea that bridge the gap between prokaryotes and eukaryotes.</title>
        <authorList>
            <person name="Spang A."/>
            <person name="Saw J.H."/>
            <person name="Jorgensen S.L."/>
            <person name="Zaremba-Niedzwiedzka K."/>
            <person name="Martijn J."/>
            <person name="Lind A.E."/>
            <person name="van Eijk R."/>
            <person name="Schleper C."/>
            <person name="Guy L."/>
            <person name="Ettema T.J."/>
        </authorList>
    </citation>
    <scope>NUCLEOTIDE SEQUENCE</scope>
</reference>
<keyword evidence="4" id="KW-0067">ATP-binding</keyword>
<gene>
    <name evidence="6" type="ORF">LCGC14_3080770</name>
</gene>
<sequence>VIALADGCDEVHEIEIRIKTIFSDHSEGVVFSSIHKAKGLEAKRVYILEPGLMPHPMAKKSWEMTQEINIKYVAYTRSLDTLVFVKDV</sequence>
<keyword evidence="1" id="KW-0547">Nucleotide-binding</keyword>
<keyword evidence="3" id="KW-0347">Helicase</keyword>
<dbReference type="GO" id="GO:0016787">
    <property type="term" value="F:hydrolase activity"/>
    <property type="evidence" value="ECO:0007669"/>
    <property type="project" value="UniProtKB-KW"/>
</dbReference>
<evidence type="ECO:0000256" key="1">
    <source>
        <dbReference type="ARBA" id="ARBA00022741"/>
    </source>
</evidence>